<dbReference type="Gene3D" id="3.40.50.11540">
    <property type="entry name" value="NADH-ubiquinone oxidoreductase 51kDa subunit"/>
    <property type="match status" value="1"/>
</dbReference>
<feature type="binding site" evidence="8">
    <location>
        <position position="367"/>
    </location>
    <ligand>
        <name>[4Fe-4S] cluster</name>
        <dbReference type="ChEBI" id="CHEBI:49883"/>
        <label>1</label>
    </ligand>
</feature>
<keyword evidence="4 8" id="KW-0677">Repeat</keyword>
<dbReference type="Gene3D" id="3.30.70.20">
    <property type="match status" value="1"/>
</dbReference>
<dbReference type="PROSITE" id="PS51379">
    <property type="entry name" value="4FE4S_FER_2"/>
    <property type="match status" value="2"/>
</dbReference>
<comment type="cofactor">
    <cofactor evidence="8">
        <name>[4Fe-4S] cluster</name>
        <dbReference type="ChEBI" id="CHEBI:49883"/>
    </cofactor>
    <text evidence="8">Binds 2 [4Fe-4S] clusters per subunit.</text>
</comment>
<evidence type="ECO:0000256" key="8">
    <source>
        <dbReference type="HAMAP-Rule" id="MF_00461"/>
    </source>
</evidence>
<dbReference type="AlphaFoldDB" id="A0A7C4CDV7"/>
<keyword evidence="8" id="KW-0472">Membrane</keyword>
<feature type="domain" description="4Fe-4S ferredoxin-type" evidence="9">
    <location>
        <begin position="355"/>
        <end position="384"/>
    </location>
</feature>
<dbReference type="InterPro" id="IPR019554">
    <property type="entry name" value="Soluble_ligand-bd"/>
</dbReference>
<gene>
    <name evidence="10" type="primary">rsxC</name>
    <name evidence="8" type="synonym">rnfC</name>
    <name evidence="10" type="ORF">ENT77_02980</name>
</gene>
<evidence type="ECO:0000256" key="2">
    <source>
        <dbReference type="ARBA" id="ARBA00022485"/>
    </source>
</evidence>
<feature type="binding site" evidence="8">
    <location>
        <position position="364"/>
    </location>
    <ligand>
        <name>[4Fe-4S] cluster</name>
        <dbReference type="ChEBI" id="CHEBI:49883"/>
        <label>1</label>
    </ligand>
</feature>
<dbReference type="EMBL" id="DSZY01000014">
    <property type="protein sequence ID" value="HGU40142.1"/>
    <property type="molecule type" value="Genomic_DNA"/>
</dbReference>
<evidence type="ECO:0000256" key="5">
    <source>
        <dbReference type="ARBA" id="ARBA00022982"/>
    </source>
</evidence>
<dbReference type="PANTHER" id="PTHR43034">
    <property type="entry name" value="ION-TRANSLOCATING OXIDOREDUCTASE COMPLEX SUBUNIT C"/>
    <property type="match status" value="1"/>
</dbReference>
<name>A0A7C4CDV7_9BACT</name>
<keyword evidence="8" id="KW-1003">Cell membrane</keyword>
<keyword evidence="7 8" id="KW-0411">Iron-sulfur</keyword>
<comment type="caution">
    <text evidence="10">The sequence shown here is derived from an EMBL/GenBank/DDBJ whole genome shotgun (WGS) entry which is preliminary data.</text>
</comment>
<evidence type="ECO:0000256" key="7">
    <source>
        <dbReference type="ARBA" id="ARBA00023014"/>
    </source>
</evidence>
<feature type="binding site" evidence="8">
    <location>
        <position position="370"/>
    </location>
    <ligand>
        <name>[4Fe-4S] cluster</name>
        <dbReference type="ChEBI" id="CHEBI:49883"/>
        <label>1</label>
    </ligand>
</feature>
<comment type="subunit">
    <text evidence="8">The complex is composed of six subunits: RnfA, RnfB, RnfC, RnfD, RnfE and RnfG.</text>
</comment>
<dbReference type="GO" id="GO:0009055">
    <property type="term" value="F:electron transfer activity"/>
    <property type="evidence" value="ECO:0007669"/>
    <property type="project" value="InterPro"/>
</dbReference>
<dbReference type="InterPro" id="IPR017896">
    <property type="entry name" value="4Fe4S_Fe-S-bd"/>
</dbReference>
<dbReference type="PROSITE" id="PS00198">
    <property type="entry name" value="4FE4S_FER_1"/>
    <property type="match status" value="1"/>
</dbReference>
<dbReference type="InterPro" id="IPR037225">
    <property type="entry name" value="Nuo51_FMN-bd_sf"/>
</dbReference>
<dbReference type="GO" id="GO:0051539">
    <property type="term" value="F:4 iron, 4 sulfur cluster binding"/>
    <property type="evidence" value="ECO:0007669"/>
    <property type="project" value="UniProtKB-KW"/>
</dbReference>
<keyword evidence="3 8" id="KW-0479">Metal-binding</keyword>
<dbReference type="Pfam" id="PF13375">
    <property type="entry name" value="RnfC_N"/>
    <property type="match status" value="1"/>
</dbReference>
<evidence type="ECO:0000256" key="1">
    <source>
        <dbReference type="ARBA" id="ARBA00022448"/>
    </source>
</evidence>
<dbReference type="Pfam" id="PF12838">
    <property type="entry name" value="Fer4_7"/>
    <property type="match status" value="1"/>
</dbReference>
<feature type="binding site" evidence="8">
    <location>
        <position position="406"/>
    </location>
    <ligand>
        <name>[4Fe-4S] cluster</name>
        <dbReference type="ChEBI" id="CHEBI:49883"/>
        <label>2</label>
    </ligand>
</feature>
<feature type="binding site" evidence="8">
    <location>
        <position position="374"/>
    </location>
    <ligand>
        <name>[4Fe-4S] cluster</name>
        <dbReference type="ChEBI" id="CHEBI:49883"/>
        <label>2</label>
    </ligand>
</feature>
<dbReference type="HAMAP" id="MF_00461">
    <property type="entry name" value="RsxC_RnfC"/>
    <property type="match status" value="1"/>
</dbReference>
<feature type="binding site" evidence="8">
    <location>
        <position position="403"/>
    </location>
    <ligand>
        <name>[4Fe-4S] cluster</name>
        <dbReference type="ChEBI" id="CHEBI:49883"/>
        <label>2</label>
    </ligand>
</feature>
<comment type="similarity">
    <text evidence="8">Belongs to the 4Fe4S bacterial-type ferredoxin family. RnfC subfamily.</text>
</comment>
<dbReference type="EC" id="7.-.-.-" evidence="8"/>
<keyword evidence="1 8" id="KW-0813">Transport</keyword>
<dbReference type="PANTHER" id="PTHR43034:SF2">
    <property type="entry name" value="ION-TRANSLOCATING OXIDOREDUCTASE COMPLEX SUBUNIT C"/>
    <property type="match status" value="1"/>
</dbReference>
<dbReference type="GO" id="GO:0005886">
    <property type="term" value="C:plasma membrane"/>
    <property type="evidence" value="ECO:0007669"/>
    <property type="project" value="UniProtKB-SubCell"/>
</dbReference>
<dbReference type="SUPFAM" id="SSF46548">
    <property type="entry name" value="alpha-helical ferredoxin"/>
    <property type="match status" value="1"/>
</dbReference>
<dbReference type="GO" id="GO:0046872">
    <property type="term" value="F:metal ion binding"/>
    <property type="evidence" value="ECO:0007669"/>
    <property type="project" value="UniProtKB-KW"/>
</dbReference>
<dbReference type="InterPro" id="IPR011538">
    <property type="entry name" value="Nuo51_FMN-bd"/>
</dbReference>
<feature type="binding site" evidence="8">
    <location>
        <position position="413"/>
    </location>
    <ligand>
        <name>[4Fe-4S] cluster</name>
        <dbReference type="ChEBI" id="CHEBI:49883"/>
        <label>1</label>
    </ligand>
</feature>
<keyword evidence="6 8" id="KW-0408">Iron</keyword>
<dbReference type="Pfam" id="PF01512">
    <property type="entry name" value="Complex1_51K"/>
    <property type="match status" value="1"/>
</dbReference>
<dbReference type="NCBIfam" id="NF003454">
    <property type="entry name" value="PRK05035.1"/>
    <property type="match status" value="1"/>
</dbReference>
<dbReference type="InterPro" id="IPR017900">
    <property type="entry name" value="4Fe4S_Fe_S_CS"/>
</dbReference>
<keyword evidence="8" id="KW-1278">Translocase</keyword>
<comment type="subcellular location">
    <subcellularLocation>
        <location evidence="8">Cell membrane</location>
        <topology evidence="8">Peripheral membrane protein</topology>
    </subcellularLocation>
</comment>
<feature type="domain" description="4Fe-4S ferredoxin-type" evidence="9">
    <location>
        <begin position="394"/>
        <end position="423"/>
    </location>
</feature>
<evidence type="ECO:0000256" key="6">
    <source>
        <dbReference type="ARBA" id="ARBA00023004"/>
    </source>
</evidence>
<evidence type="ECO:0000256" key="4">
    <source>
        <dbReference type="ARBA" id="ARBA00022737"/>
    </source>
</evidence>
<dbReference type="InterPro" id="IPR026902">
    <property type="entry name" value="RnfC_N"/>
</dbReference>
<dbReference type="Pfam" id="PF10531">
    <property type="entry name" value="SLBB"/>
    <property type="match status" value="1"/>
</dbReference>
<evidence type="ECO:0000259" key="9">
    <source>
        <dbReference type="PROSITE" id="PS51379"/>
    </source>
</evidence>
<sequence>MGMLTFKRFRGGVHPPEKKLTSSEPIKVAPLPDKVIVYMQQHAGAPAKPVVEEGQQVKTGQLVGEAQGPISAYVHSPVTGKVIAVTKVSSSVHGTMVEAVVIERTGEDQWELLPKIDFERATKEELIDHVRLAGIVGLGGAMFPTHVKLNPPKPVDTLILNGAECEPYLTIDHRIMLEKADEIILGVEIVKKILNVKKVYIGIETNKRDAIELLTKKWKSSVEVVPLPTRYPMGAEKQLIKFITGREVPSGGLPADVGVLVQNVGTVLAIKEAVIDRKPLVERGMTLTGEGVKKRGNWWIRIGAPISWVIEELGGGFVDGYEEIKVLMGGPMTGIPISSLDTPVLKGNNGITVIPEQKRNSTNCIRCSYCVQVCPMNLQPYLLDLLARKKKYDDAAEIGLLDCIECGSCSYICPANVEHVKSIKLAKKVYRSLRGGKR</sequence>
<proteinExistence type="inferred from homology"/>
<feature type="binding site" evidence="8">
    <location>
        <position position="409"/>
    </location>
    <ligand>
        <name>[4Fe-4S] cluster</name>
        <dbReference type="ChEBI" id="CHEBI:49883"/>
        <label>2</label>
    </ligand>
</feature>
<protein>
    <recommendedName>
        <fullName evidence="8">Ion-translocating oxidoreductase complex subunit C</fullName>
        <ecNumber evidence="8">7.-.-.-</ecNumber>
    </recommendedName>
    <alternativeName>
        <fullName evidence="8">Rnf electron transport complex subunit C</fullName>
    </alternativeName>
</protein>
<keyword evidence="2 8" id="KW-0004">4Fe-4S</keyword>
<comment type="function">
    <text evidence="8">Part of a membrane-bound complex that couples electron transfer with translocation of ions across the membrane.</text>
</comment>
<accession>A0A7C4CDV7</accession>
<dbReference type="InterPro" id="IPR010208">
    <property type="entry name" value="Ion_transpt_RnfC/RsxC"/>
</dbReference>
<keyword evidence="5 8" id="KW-0249">Electron transport</keyword>
<dbReference type="GO" id="GO:0022900">
    <property type="term" value="P:electron transport chain"/>
    <property type="evidence" value="ECO:0007669"/>
    <property type="project" value="UniProtKB-UniRule"/>
</dbReference>
<reference evidence="10" key="1">
    <citation type="journal article" date="2020" name="mSystems">
        <title>Genome- and Community-Level Interaction Insights into Carbon Utilization and Element Cycling Functions of Hydrothermarchaeota in Hydrothermal Sediment.</title>
        <authorList>
            <person name="Zhou Z."/>
            <person name="Liu Y."/>
            <person name="Xu W."/>
            <person name="Pan J."/>
            <person name="Luo Z.H."/>
            <person name="Li M."/>
        </authorList>
    </citation>
    <scope>NUCLEOTIDE SEQUENCE [LARGE SCALE GENOMIC DNA]</scope>
    <source>
        <strain evidence="10">SpSt-609</strain>
    </source>
</reference>
<dbReference type="NCBIfam" id="TIGR01945">
    <property type="entry name" value="rnfC"/>
    <property type="match status" value="1"/>
</dbReference>
<evidence type="ECO:0000256" key="3">
    <source>
        <dbReference type="ARBA" id="ARBA00022723"/>
    </source>
</evidence>
<organism evidence="10">
    <name type="scientific">Fervidobacterium thailandense</name>
    <dbReference type="NCBI Taxonomy" id="1008305"/>
    <lineage>
        <taxon>Bacteria</taxon>
        <taxon>Thermotogati</taxon>
        <taxon>Thermotogota</taxon>
        <taxon>Thermotogae</taxon>
        <taxon>Thermotogales</taxon>
        <taxon>Fervidobacteriaceae</taxon>
        <taxon>Fervidobacterium</taxon>
    </lineage>
</organism>
<evidence type="ECO:0000313" key="10">
    <source>
        <dbReference type="EMBL" id="HGU40142.1"/>
    </source>
</evidence>
<dbReference type="SUPFAM" id="SSF142019">
    <property type="entry name" value="Nqo1 FMN-binding domain-like"/>
    <property type="match status" value="1"/>
</dbReference>